<dbReference type="AlphaFoldDB" id="A0A9K3JFK9"/>
<gene>
    <name evidence="1" type="ORF">HanXRQr2_Chr03g0102161</name>
</gene>
<organism evidence="1 2">
    <name type="scientific">Helianthus annuus</name>
    <name type="common">Common sunflower</name>
    <dbReference type="NCBI Taxonomy" id="4232"/>
    <lineage>
        <taxon>Eukaryota</taxon>
        <taxon>Viridiplantae</taxon>
        <taxon>Streptophyta</taxon>
        <taxon>Embryophyta</taxon>
        <taxon>Tracheophyta</taxon>
        <taxon>Spermatophyta</taxon>
        <taxon>Magnoliopsida</taxon>
        <taxon>eudicotyledons</taxon>
        <taxon>Gunneridae</taxon>
        <taxon>Pentapetalae</taxon>
        <taxon>asterids</taxon>
        <taxon>campanulids</taxon>
        <taxon>Asterales</taxon>
        <taxon>Asteraceae</taxon>
        <taxon>Asteroideae</taxon>
        <taxon>Heliantheae alliance</taxon>
        <taxon>Heliantheae</taxon>
        <taxon>Helianthus</taxon>
    </lineage>
</organism>
<comment type="caution">
    <text evidence="1">The sequence shown here is derived from an EMBL/GenBank/DDBJ whole genome shotgun (WGS) entry which is preliminary data.</text>
</comment>
<evidence type="ECO:0000313" key="2">
    <source>
        <dbReference type="Proteomes" id="UP000215914"/>
    </source>
</evidence>
<keyword evidence="2" id="KW-1185">Reference proteome</keyword>
<dbReference type="Gramene" id="mRNA:HanXRQr2_Chr03g0102161">
    <property type="protein sequence ID" value="CDS:HanXRQr2_Chr03g0102161.1"/>
    <property type="gene ID" value="HanXRQr2_Chr03g0102161"/>
</dbReference>
<proteinExistence type="predicted"/>
<protein>
    <submittedName>
        <fullName evidence="1">Uncharacterized protein</fullName>
    </submittedName>
</protein>
<dbReference type="Proteomes" id="UP000215914">
    <property type="component" value="Unassembled WGS sequence"/>
</dbReference>
<name>A0A9K3JFK9_HELAN</name>
<reference evidence="1" key="1">
    <citation type="journal article" date="2017" name="Nature">
        <title>The sunflower genome provides insights into oil metabolism, flowering and Asterid evolution.</title>
        <authorList>
            <person name="Badouin H."/>
            <person name="Gouzy J."/>
            <person name="Grassa C.J."/>
            <person name="Murat F."/>
            <person name="Staton S.E."/>
            <person name="Cottret L."/>
            <person name="Lelandais-Briere C."/>
            <person name="Owens G.L."/>
            <person name="Carrere S."/>
            <person name="Mayjonade B."/>
            <person name="Legrand L."/>
            <person name="Gill N."/>
            <person name="Kane N.C."/>
            <person name="Bowers J.E."/>
            <person name="Hubner S."/>
            <person name="Bellec A."/>
            <person name="Berard A."/>
            <person name="Berges H."/>
            <person name="Blanchet N."/>
            <person name="Boniface M.C."/>
            <person name="Brunel D."/>
            <person name="Catrice O."/>
            <person name="Chaidir N."/>
            <person name="Claudel C."/>
            <person name="Donnadieu C."/>
            <person name="Faraut T."/>
            <person name="Fievet G."/>
            <person name="Helmstetter N."/>
            <person name="King M."/>
            <person name="Knapp S.J."/>
            <person name="Lai Z."/>
            <person name="Le Paslier M.C."/>
            <person name="Lippi Y."/>
            <person name="Lorenzon L."/>
            <person name="Mandel J.R."/>
            <person name="Marage G."/>
            <person name="Marchand G."/>
            <person name="Marquand E."/>
            <person name="Bret-Mestries E."/>
            <person name="Morien E."/>
            <person name="Nambeesan S."/>
            <person name="Nguyen T."/>
            <person name="Pegot-Espagnet P."/>
            <person name="Pouilly N."/>
            <person name="Raftis F."/>
            <person name="Sallet E."/>
            <person name="Schiex T."/>
            <person name="Thomas J."/>
            <person name="Vandecasteele C."/>
            <person name="Vares D."/>
            <person name="Vear F."/>
            <person name="Vautrin S."/>
            <person name="Crespi M."/>
            <person name="Mangin B."/>
            <person name="Burke J.M."/>
            <person name="Salse J."/>
            <person name="Munos S."/>
            <person name="Vincourt P."/>
            <person name="Rieseberg L.H."/>
            <person name="Langlade N.B."/>
        </authorList>
    </citation>
    <scope>NUCLEOTIDE SEQUENCE</scope>
    <source>
        <tissue evidence="1">Leaves</tissue>
    </source>
</reference>
<accession>A0A9K3JFK9</accession>
<evidence type="ECO:0000313" key="1">
    <source>
        <dbReference type="EMBL" id="KAF5813732.1"/>
    </source>
</evidence>
<dbReference type="EMBL" id="MNCJ02000318">
    <property type="protein sequence ID" value="KAF5813732.1"/>
    <property type="molecule type" value="Genomic_DNA"/>
</dbReference>
<reference evidence="1" key="2">
    <citation type="submission" date="2020-06" db="EMBL/GenBank/DDBJ databases">
        <title>Helianthus annuus Genome sequencing and assembly Release 2.</title>
        <authorList>
            <person name="Gouzy J."/>
            <person name="Langlade N."/>
            <person name="Munos S."/>
        </authorList>
    </citation>
    <scope>NUCLEOTIDE SEQUENCE</scope>
    <source>
        <tissue evidence="1">Leaves</tissue>
    </source>
</reference>
<sequence>MFNLRSSSGTFVTIQIGIVLQFDANSPCDRTNLILTHQTIQNLFLSYVKVI</sequence>